<feature type="transmembrane region" description="Helical" evidence="19">
    <location>
        <begin position="378"/>
        <end position="398"/>
    </location>
</feature>
<feature type="transmembrane region" description="Helical" evidence="19">
    <location>
        <begin position="443"/>
        <end position="463"/>
    </location>
</feature>
<evidence type="ECO:0000256" key="17">
    <source>
        <dbReference type="RuleBase" id="RU000383"/>
    </source>
</evidence>
<comment type="catalytic activity">
    <reaction evidence="16">
        <text>beta-nicotinamide D-ribonucleotide + ATP + H(+) = diphosphate + NAD(+)</text>
        <dbReference type="Rhea" id="RHEA:21360"/>
        <dbReference type="ChEBI" id="CHEBI:14649"/>
        <dbReference type="ChEBI" id="CHEBI:15378"/>
        <dbReference type="ChEBI" id="CHEBI:30616"/>
        <dbReference type="ChEBI" id="CHEBI:33019"/>
        <dbReference type="ChEBI" id="CHEBI:57540"/>
        <dbReference type="EC" id="2.7.7.1"/>
    </reaction>
</comment>
<dbReference type="InterPro" id="IPR005248">
    <property type="entry name" value="NadD/NMNAT"/>
</dbReference>
<feature type="compositionally biased region" description="Polar residues" evidence="18">
    <location>
        <begin position="857"/>
        <end position="866"/>
    </location>
</feature>
<evidence type="ECO:0000256" key="7">
    <source>
        <dbReference type="ARBA" id="ARBA00022679"/>
    </source>
</evidence>
<evidence type="ECO:0000256" key="16">
    <source>
        <dbReference type="ARBA" id="ARBA00049001"/>
    </source>
</evidence>
<feature type="transmembrane region" description="Helical" evidence="19">
    <location>
        <begin position="314"/>
        <end position="334"/>
    </location>
</feature>
<dbReference type="Gene3D" id="3.40.50.620">
    <property type="entry name" value="HUPs"/>
    <property type="match status" value="1"/>
</dbReference>
<keyword evidence="22" id="KW-1185">Reference proteome</keyword>
<feature type="transmembrane region" description="Helical" evidence="19">
    <location>
        <begin position="640"/>
        <end position="662"/>
    </location>
</feature>
<evidence type="ECO:0000256" key="11">
    <source>
        <dbReference type="ARBA" id="ARBA00022840"/>
    </source>
</evidence>
<evidence type="ECO:0000256" key="9">
    <source>
        <dbReference type="ARBA" id="ARBA00022695"/>
    </source>
</evidence>
<feature type="domain" description="Major facilitator superfamily (MFS) profile" evidence="20">
    <location>
        <begin position="380"/>
        <end position="782"/>
    </location>
</feature>
<keyword evidence="15 19" id="KW-0472">Membrane</keyword>
<dbReference type="InterPro" id="IPR006671">
    <property type="entry name" value="Cyclin_N"/>
</dbReference>
<dbReference type="Pfam" id="PF07690">
    <property type="entry name" value="MFS_1"/>
    <property type="match status" value="1"/>
</dbReference>
<reference evidence="21" key="1">
    <citation type="submission" date="2014-09" db="EMBL/GenBank/DDBJ databases">
        <title>Genome sequence of the luminous mushroom Mycena chlorophos for searching fungal bioluminescence genes.</title>
        <authorList>
            <person name="Tanaka Y."/>
            <person name="Kasuga D."/>
            <person name="Oba Y."/>
            <person name="Hase S."/>
            <person name="Sato K."/>
            <person name="Oba Y."/>
            <person name="Sakakibara Y."/>
        </authorList>
    </citation>
    <scope>NUCLEOTIDE SEQUENCE</scope>
</reference>
<dbReference type="SMART" id="SM00385">
    <property type="entry name" value="CYCLIN"/>
    <property type="match status" value="2"/>
</dbReference>
<dbReference type="Gene3D" id="1.20.1250.20">
    <property type="entry name" value="MFS general substrate transporter like domains"/>
    <property type="match status" value="2"/>
</dbReference>
<evidence type="ECO:0000256" key="12">
    <source>
        <dbReference type="ARBA" id="ARBA00022989"/>
    </source>
</evidence>
<keyword evidence="6" id="KW-0662">Pyridine nucleotide biosynthesis</keyword>
<dbReference type="InterPro" id="IPR004821">
    <property type="entry name" value="Cyt_trans-like"/>
</dbReference>
<keyword evidence="5" id="KW-0813">Transport</keyword>
<dbReference type="PANTHER" id="PTHR43791:SF3">
    <property type="entry name" value="MAJOR FACILITATOR SUPERFAMILY (MFS) PROFILE DOMAIN-CONTAINING PROTEIN"/>
    <property type="match status" value="1"/>
</dbReference>
<keyword evidence="14 17" id="KW-0195">Cyclin</keyword>
<dbReference type="EC" id="2.7.7.1" evidence="4"/>
<dbReference type="Pfam" id="PF00134">
    <property type="entry name" value="Cyclin_N"/>
    <property type="match status" value="1"/>
</dbReference>
<evidence type="ECO:0000256" key="3">
    <source>
        <dbReference type="ARBA" id="ARBA00007064"/>
    </source>
</evidence>
<evidence type="ECO:0000259" key="20">
    <source>
        <dbReference type="PROSITE" id="PS50850"/>
    </source>
</evidence>
<feature type="transmembrane region" description="Helical" evidence="19">
    <location>
        <begin position="469"/>
        <end position="495"/>
    </location>
</feature>
<comment type="similarity">
    <text evidence="3">Belongs to the eukaryotic NMN adenylyltransferase family.</text>
</comment>
<feature type="compositionally biased region" description="Polar residues" evidence="18">
    <location>
        <begin position="877"/>
        <end position="892"/>
    </location>
</feature>
<keyword evidence="9" id="KW-0548">Nucleotidyltransferase</keyword>
<comment type="subcellular location">
    <subcellularLocation>
        <location evidence="1">Membrane</location>
        <topology evidence="1">Multi-pass membrane protein</topology>
    </subcellularLocation>
</comment>
<evidence type="ECO:0000256" key="14">
    <source>
        <dbReference type="ARBA" id="ARBA00023127"/>
    </source>
</evidence>
<sequence length="1346" mass="149334">MAAAPATRSRDFTNPPNYDFPFHRLSQTLRDPNKTPVVLVACGSFSPVTYLHLRMFEMAKDYVRQNTDFEILGGYLSPVSDMYKKPGLLSAQHRVTMCTLAAEDTSTWLMVDPWEAFQDYQRTAVVLDHFDHQINDVLGGARTADGEHRKIRIMLLAGSDLISTMSEPGVWSYSDLDHILGRYGTFIVERAGTGMDQATESLARWRNNIHIISQLIQNDVSSTKVRLFIRRGLSVRYLLPANVVEYIEQNGLYLEDAASPSTPVDKESIRMDFVWRCTVYNVQTRLWAVLTVVYEQVSGPRPSRFVKLALRPTVLPSIPAACLTSSWLWALSLLSLPTGRKRKGVPAMQPPTSTNEAEVALIANTRAIERRIIRRVDWHLLPILGVLYALALCDRLNISVARVVGLDKDLALSVGSRFSTVVGSYFIPYTLCQLPTNLLLRRVGARALLSFCVIAWGVVQLAMGFAPNWQVLAVLRALLGLLEAGFFPSLVYLISTWYTRHEVQTRLAIFYVVAIILAGFGSFFAYLLSLLSGTLGIAGWAWIFIIEGAITVAFGILGCFFLPDFPHSNDFLTAEETVVVLDRVQEDRGDSLPDSLTWKKFLDAFDWRVAAYSVMFLCGTMSSYGVGFFVTLILHGMGWTVAQSLLLSAPPFVFAGLSCIVFSRLSDHYRQRALFITIQSGMTIVGWSLTGFASSEAWRYVGIFLSNAGSSGSVVGVLAYSSNNIVSHSKRAIVSSVVVSAGGVGGFCASYIFTEASAPRYLPGILTVLGSQVVMLLILASTTVFFYELGQWELCTRLAVMCQSHALFVLTSVSGRDHEQHGSLHSLPPSSCETPAAMTSRIPIRRPRTAGIENDTRPSQAQQATTVRGKAPAVRHGQSQSLGEKPSSTQAVAPTKPRSATMMTTNKGPTEAPGSAKRKREALREVTDRNRSRSRSVSGSSKPQKPPSEGRKIVGLPKKAVSTTNATRVVNENVRPEVLAPVEEKIEVDEVEEPSPKRQRTSSVGPEEETRVAAELALYSEDDDDAEEADPDGDDWVDLDAADDDDPTMASEYVVEIQEYLRQAELTTMPNPKYIASQPDLNWSMRGLLNEWLIQVHSRFQLLPETLFLCGNLIDRFLSTRVVSTNKVQLVGMACLLIAAKYEETVAPAIENYVLISDGATTSAEMRTAEQHILRSLDWDLRYTSPMHFLRRISKADNYTPHTRTLGKYLSEISLLDHRLLPVPPSQLAAAAMWLAKLALGEIEWTPTLAHYAGYRESALIPAANVMLRFLLQPTKYDSFYKKYAGKRNLKVAVFMHQWVAVFMHQWVRARWPEGTKVDLALDLPALKREIRLQASGQGSEAHDAI</sequence>
<dbReference type="Pfam" id="PF02984">
    <property type="entry name" value="Cyclin_C"/>
    <property type="match status" value="1"/>
</dbReference>
<dbReference type="InterPro" id="IPR013763">
    <property type="entry name" value="Cyclin-like_dom"/>
</dbReference>
<organism evidence="21 22">
    <name type="scientific">Mycena chlorophos</name>
    <name type="common">Agaric fungus</name>
    <name type="synonym">Agaricus chlorophos</name>
    <dbReference type="NCBI Taxonomy" id="658473"/>
    <lineage>
        <taxon>Eukaryota</taxon>
        <taxon>Fungi</taxon>
        <taxon>Dikarya</taxon>
        <taxon>Basidiomycota</taxon>
        <taxon>Agaricomycotina</taxon>
        <taxon>Agaricomycetes</taxon>
        <taxon>Agaricomycetidae</taxon>
        <taxon>Agaricales</taxon>
        <taxon>Marasmiineae</taxon>
        <taxon>Mycenaceae</taxon>
        <taxon>Mycena</taxon>
    </lineage>
</organism>
<dbReference type="InterPro" id="IPR020846">
    <property type="entry name" value="MFS_dom"/>
</dbReference>
<dbReference type="EMBL" id="DF849506">
    <property type="protein sequence ID" value="GAT57866.1"/>
    <property type="molecule type" value="Genomic_DNA"/>
</dbReference>
<dbReference type="Gene3D" id="1.10.472.10">
    <property type="entry name" value="Cyclin-like"/>
    <property type="match status" value="2"/>
</dbReference>
<evidence type="ECO:0000313" key="21">
    <source>
        <dbReference type="EMBL" id="GAT57866.1"/>
    </source>
</evidence>
<evidence type="ECO:0000256" key="8">
    <source>
        <dbReference type="ARBA" id="ARBA00022692"/>
    </source>
</evidence>
<evidence type="ECO:0000256" key="2">
    <source>
        <dbReference type="ARBA" id="ARBA00004658"/>
    </source>
</evidence>
<gene>
    <name evidence="21" type="ORF">MCHLO_14361</name>
</gene>
<dbReference type="Pfam" id="PF01467">
    <property type="entry name" value="CTP_transf_like"/>
    <property type="match status" value="1"/>
</dbReference>
<keyword evidence="13" id="KW-0520">NAD</keyword>
<evidence type="ECO:0000256" key="18">
    <source>
        <dbReference type="SAM" id="MobiDB-lite"/>
    </source>
</evidence>
<feature type="transmembrane region" description="Helical" evidence="19">
    <location>
        <begin position="732"/>
        <end position="753"/>
    </location>
</feature>
<evidence type="ECO:0000256" key="10">
    <source>
        <dbReference type="ARBA" id="ARBA00022741"/>
    </source>
</evidence>
<feature type="transmembrane region" description="Helical" evidence="19">
    <location>
        <begin position="410"/>
        <end position="431"/>
    </location>
</feature>
<dbReference type="PANTHER" id="PTHR43791">
    <property type="entry name" value="PERMEASE-RELATED"/>
    <property type="match status" value="1"/>
</dbReference>
<feature type="region of interest" description="Disordered" evidence="18">
    <location>
        <begin position="985"/>
        <end position="1010"/>
    </location>
</feature>
<feature type="region of interest" description="Disordered" evidence="18">
    <location>
        <begin position="819"/>
        <end position="968"/>
    </location>
</feature>
<dbReference type="InterPro" id="IPR045094">
    <property type="entry name" value="NMNAT_euk"/>
</dbReference>
<evidence type="ECO:0000256" key="4">
    <source>
        <dbReference type="ARBA" id="ARBA00012390"/>
    </source>
</evidence>
<keyword evidence="10" id="KW-0547">Nucleotide-binding</keyword>
<feature type="transmembrane region" description="Helical" evidence="19">
    <location>
        <begin position="700"/>
        <end position="720"/>
    </location>
</feature>
<comment type="pathway">
    <text evidence="2">Cofactor biosynthesis; NAD(+) biosynthesis; NAD(+) from nicotinamide D-ribonucleotide: step 1/1.</text>
</comment>
<evidence type="ECO:0000256" key="5">
    <source>
        <dbReference type="ARBA" id="ARBA00022448"/>
    </source>
</evidence>
<accession>A0ABQ0M6S9</accession>
<dbReference type="InterPro" id="IPR036259">
    <property type="entry name" value="MFS_trans_sf"/>
</dbReference>
<dbReference type="CDD" id="cd09286">
    <property type="entry name" value="NMNAT_Eukarya"/>
    <property type="match status" value="1"/>
</dbReference>
<proteinExistence type="inferred from homology"/>
<dbReference type="NCBIfam" id="TIGR00482">
    <property type="entry name" value="nicotinate (nicotinamide) nucleotide adenylyltransferase"/>
    <property type="match status" value="1"/>
</dbReference>
<dbReference type="SUPFAM" id="SSF103473">
    <property type="entry name" value="MFS general substrate transporter"/>
    <property type="match status" value="1"/>
</dbReference>
<dbReference type="InterPro" id="IPR036915">
    <property type="entry name" value="Cyclin-like_sf"/>
</dbReference>
<keyword evidence="7" id="KW-0808">Transferase</keyword>
<keyword evidence="8 19" id="KW-0812">Transmembrane</keyword>
<evidence type="ECO:0000256" key="15">
    <source>
        <dbReference type="ARBA" id="ARBA00023136"/>
    </source>
</evidence>
<dbReference type="CDD" id="cd20512">
    <property type="entry name" value="CYCLIN_CLBs_yeast_rpt2"/>
    <property type="match status" value="1"/>
</dbReference>
<dbReference type="Proteomes" id="UP000815677">
    <property type="component" value="Unassembled WGS sequence"/>
</dbReference>
<dbReference type="SMART" id="SM01332">
    <property type="entry name" value="Cyclin_C"/>
    <property type="match status" value="1"/>
</dbReference>
<dbReference type="InterPro" id="IPR014729">
    <property type="entry name" value="Rossmann-like_a/b/a_fold"/>
</dbReference>
<dbReference type="PROSITE" id="PS50850">
    <property type="entry name" value="MFS"/>
    <property type="match status" value="1"/>
</dbReference>
<comment type="similarity">
    <text evidence="17">Belongs to the cyclin family.</text>
</comment>
<evidence type="ECO:0000256" key="6">
    <source>
        <dbReference type="ARBA" id="ARBA00022642"/>
    </source>
</evidence>
<feature type="transmembrane region" description="Helical" evidence="19">
    <location>
        <begin position="609"/>
        <end position="634"/>
    </location>
</feature>
<dbReference type="InterPro" id="IPR004367">
    <property type="entry name" value="Cyclin_C-dom"/>
</dbReference>
<keyword evidence="12 19" id="KW-1133">Transmembrane helix</keyword>
<evidence type="ECO:0000256" key="13">
    <source>
        <dbReference type="ARBA" id="ARBA00023027"/>
    </source>
</evidence>
<feature type="transmembrane region" description="Helical" evidence="19">
    <location>
        <begin position="507"/>
        <end position="528"/>
    </location>
</feature>
<evidence type="ECO:0000313" key="22">
    <source>
        <dbReference type="Proteomes" id="UP000815677"/>
    </source>
</evidence>
<feature type="transmembrane region" description="Helical" evidence="19">
    <location>
        <begin position="765"/>
        <end position="787"/>
    </location>
</feature>
<evidence type="ECO:0000256" key="1">
    <source>
        <dbReference type="ARBA" id="ARBA00004141"/>
    </source>
</evidence>
<dbReference type="InterPro" id="IPR011701">
    <property type="entry name" value="MFS"/>
</dbReference>
<dbReference type="SUPFAM" id="SSF52374">
    <property type="entry name" value="Nucleotidylyl transferase"/>
    <property type="match status" value="1"/>
</dbReference>
<evidence type="ECO:0000256" key="19">
    <source>
        <dbReference type="SAM" id="Phobius"/>
    </source>
</evidence>
<dbReference type="SUPFAM" id="SSF47954">
    <property type="entry name" value="Cyclin-like"/>
    <property type="match status" value="2"/>
</dbReference>
<feature type="transmembrane region" description="Helical" evidence="19">
    <location>
        <begin position="540"/>
        <end position="562"/>
    </location>
</feature>
<feature type="compositionally biased region" description="Basic and acidic residues" evidence="18">
    <location>
        <begin position="922"/>
        <end position="931"/>
    </location>
</feature>
<protein>
    <recommendedName>
        <fullName evidence="4">nicotinamide-nucleotide adenylyltransferase</fullName>
        <ecNumber evidence="4">2.7.7.1</ecNumber>
    </recommendedName>
</protein>
<keyword evidence="11" id="KW-0067">ATP-binding</keyword>
<name>A0ABQ0M6S9_MYCCL</name>